<keyword evidence="13" id="KW-0395">Inflammatory response</keyword>
<dbReference type="SMART" id="SM00365">
    <property type="entry name" value="LRR_SD22"/>
    <property type="match status" value="8"/>
</dbReference>
<feature type="transmembrane region" description="Helical" evidence="14">
    <location>
        <begin position="778"/>
        <end position="800"/>
    </location>
</feature>
<dbReference type="SMART" id="SM00082">
    <property type="entry name" value="LRRCT"/>
    <property type="match status" value="1"/>
</dbReference>
<dbReference type="Pfam" id="PF13306">
    <property type="entry name" value="LRR_5"/>
    <property type="match status" value="1"/>
</dbReference>
<keyword evidence="6" id="KW-0732">Signal</keyword>
<dbReference type="SMART" id="SM00369">
    <property type="entry name" value="LRR_TYP"/>
    <property type="match status" value="15"/>
</dbReference>
<dbReference type="GO" id="GO:0005886">
    <property type="term" value="C:plasma membrane"/>
    <property type="evidence" value="ECO:0007669"/>
    <property type="project" value="TreeGrafter"/>
</dbReference>
<protein>
    <recommendedName>
        <fullName evidence="15">TIR domain-containing protein</fullName>
    </recommendedName>
</protein>
<dbReference type="SUPFAM" id="SSF52058">
    <property type="entry name" value="L domain-like"/>
    <property type="match status" value="3"/>
</dbReference>
<keyword evidence="12" id="KW-0325">Glycoprotein</keyword>
<evidence type="ECO:0000313" key="17">
    <source>
        <dbReference type="Proteomes" id="UP000261520"/>
    </source>
</evidence>
<dbReference type="Pfam" id="PF13855">
    <property type="entry name" value="LRR_8"/>
    <property type="match status" value="4"/>
</dbReference>
<keyword evidence="3" id="KW-0399">Innate immunity</keyword>
<evidence type="ECO:0000256" key="9">
    <source>
        <dbReference type="ARBA" id="ARBA00022989"/>
    </source>
</evidence>
<evidence type="ECO:0000256" key="4">
    <source>
        <dbReference type="ARBA" id="ARBA00022614"/>
    </source>
</evidence>
<evidence type="ECO:0000256" key="10">
    <source>
        <dbReference type="ARBA" id="ARBA00023136"/>
    </source>
</evidence>
<dbReference type="GO" id="GO:0007165">
    <property type="term" value="P:signal transduction"/>
    <property type="evidence" value="ECO:0007669"/>
    <property type="project" value="InterPro"/>
</dbReference>
<dbReference type="PROSITE" id="PS51450">
    <property type="entry name" value="LRR"/>
    <property type="match status" value="4"/>
</dbReference>
<dbReference type="Proteomes" id="UP000261520">
    <property type="component" value="Unplaced"/>
</dbReference>
<proteinExistence type="inferred from homology"/>
<reference evidence="16" key="2">
    <citation type="submission" date="2025-09" db="UniProtKB">
        <authorList>
            <consortium name="Ensembl"/>
        </authorList>
    </citation>
    <scope>IDENTIFICATION</scope>
</reference>
<evidence type="ECO:0000256" key="8">
    <source>
        <dbReference type="ARBA" id="ARBA00022859"/>
    </source>
</evidence>
<evidence type="ECO:0000256" key="7">
    <source>
        <dbReference type="ARBA" id="ARBA00022737"/>
    </source>
</evidence>
<keyword evidence="5 14" id="KW-0812">Transmembrane</keyword>
<dbReference type="Ensembl" id="ENSPMGT00000024302.1">
    <property type="protein sequence ID" value="ENSPMGP00000022814.1"/>
    <property type="gene ID" value="ENSPMGG00000018279.1"/>
</dbReference>
<feature type="transmembrane region" description="Helical" evidence="14">
    <location>
        <begin position="54"/>
        <end position="72"/>
    </location>
</feature>
<sequence length="993" mass="113777">MKQNTILTKKIAVKSFHFSFLCCVVGVKLRLCCLSKGPCMRLLRAHMRSDMEHVVYFLLLSYFSHSVGAFSLQRCFLAGRTAICSNHKLSQIPTDLPLSVRSIDLRGNNISNIQLSDFSDFPNVTSLNLKHNGISHIGKLTFSKLTSLRQLILSDNRIEILIEEVFHGLSKLKELLIDSNHIQSVEPNAFRLLSSLTFLNLSSNNLRTISQVHLRHMPLLNQLIIRNISITTFSSPDLANTSTQIKSLDLSRNPLEKFEVSADVFPKLNELSIGEPTLKPILRWNVQNSSVLSNVTTLDVTGIRMASNNEWIKLFSTFNSSVTLLNLNKMRFMKPDVLINLSCSLSKLQQLKIQKNSLIIGPNLFHTCHSVTSLNLRDNNIKRINDGSFSSFRRLQILILSYNRIQRVPLATQKLTSLQELDLSFNHIKTIGCHDFTGLENLKQLDLQQNKITVLSNCSFLKMNKLQILKLQGNLIAEFGSVFQTSLPNLKLLYLDRNKLTEITRDVFSGLKSLRDLFLAQNQIKRLHKGCFSGLTKLMGLQLQKNELKDTAFNSLYFEDLLNLRRLDLQNNNFKVGQNSHIKTSPFQNLSRLDSLLISGRSSAGHTILPSNFLQGLKSLSAFSCKKWGLSNFSENFFHHTPRLISLDISSNDLFEVPAEVFAPIPNLQKLQIGDTNLGSLDFLINANLTKLTFLNAQKNSFSVISENIIKSVPSLQELDLKQNSFTCDCENAWLVSWIINDEQTQVRDAHSFKCKYPPERKGSTLLQLNVQSCLLDVGFLCFICSSCFTSLILVATFIFHFSRFQLMYAYYLLMAWLFDSRKRQKHAECLYDGFVSYNSKDEAWVCEQLVPKLEQEQGWRLCLHHRDFLPGRPIVENIAEAVYRSRKTICVVSRRYLQSEWCSKELQLASFRLFDEREDVLILVFLEDIPSYHLSPFYRMKKLLQRRTYLSWTRAQDNPQLFWEKLRQALRSTSTGVEEERLRLTANSLCSE</sequence>
<dbReference type="InterPro" id="IPR000157">
    <property type="entry name" value="TIR_dom"/>
</dbReference>
<evidence type="ECO:0000259" key="15">
    <source>
        <dbReference type="PROSITE" id="PS50104"/>
    </source>
</evidence>
<dbReference type="GO" id="GO:0038023">
    <property type="term" value="F:signaling receptor activity"/>
    <property type="evidence" value="ECO:0007669"/>
    <property type="project" value="TreeGrafter"/>
</dbReference>
<dbReference type="InterPro" id="IPR032675">
    <property type="entry name" value="LRR_dom_sf"/>
</dbReference>
<dbReference type="InterPro" id="IPR003591">
    <property type="entry name" value="Leu-rich_rpt_typical-subtyp"/>
</dbReference>
<dbReference type="InterPro" id="IPR035897">
    <property type="entry name" value="Toll_tir_struct_dom_sf"/>
</dbReference>
<dbReference type="PANTHER" id="PTHR24365:SF522">
    <property type="entry name" value="LOW QUALITY PROTEIN: TOLL-LIKE RECEPTOR 13-RELATED"/>
    <property type="match status" value="1"/>
</dbReference>
<evidence type="ECO:0000256" key="12">
    <source>
        <dbReference type="ARBA" id="ARBA00023180"/>
    </source>
</evidence>
<keyword evidence="9 14" id="KW-1133">Transmembrane helix</keyword>
<evidence type="ECO:0000256" key="1">
    <source>
        <dbReference type="ARBA" id="ARBA00004479"/>
    </source>
</evidence>
<dbReference type="GO" id="GO:0045087">
    <property type="term" value="P:innate immune response"/>
    <property type="evidence" value="ECO:0007669"/>
    <property type="project" value="UniProtKB-KW"/>
</dbReference>
<dbReference type="STRING" id="409849.ENSPMGP00000022814"/>
<organism evidence="16 17">
    <name type="scientific">Periophthalmus magnuspinnatus</name>
    <dbReference type="NCBI Taxonomy" id="409849"/>
    <lineage>
        <taxon>Eukaryota</taxon>
        <taxon>Metazoa</taxon>
        <taxon>Chordata</taxon>
        <taxon>Craniata</taxon>
        <taxon>Vertebrata</taxon>
        <taxon>Euteleostomi</taxon>
        <taxon>Actinopterygii</taxon>
        <taxon>Neopterygii</taxon>
        <taxon>Teleostei</taxon>
        <taxon>Neoteleostei</taxon>
        <taxon>Acanthomorphata</taxon>
        <taxon>Gobiaria</taxon>
        <taxon>Gobiiformes</taxon>
        <taxon>Gobioidei</taxon>
        <taxon>Gobiidae</taxon>
        <taxon>Oxudercinae</taxon>
        <taxon>Periophthalmus</taxon>
    </lineage>
</organism>
<dbReference type="FunFam" id="3.80.10.10:FF:000770">
    <property type="entry name" value="Uncharacterized protein"/>
    <property type="match status" value="1"/>
</dbReference>
<accession>A0A3B4B2C3</accession>
<comment type="subcellular location">
    <subcellularLocation>
        <location evidence="1">Membrane</location>
        <topology evidence="1">Single-pass type I membrane protein</topology>
    </subcellularLocation>
</comment>
<keyword evidence="7" id="KW-0677">Repeat</keyword>
<keyword evidence="10 14" id="KW-0472">Membrane</keyword>
<evidence type="ECO:0000256" key="13">
    <source>
        <dbReference type="ARBA" id="ARBA00023198"/>
    </source>
</evidence>
<evidence type="ECO:0000256" key="14">
    <source>
        <dbReference type="SAM" id="Phobius"/>
    </source>
</evidence>
<evidence type="ECO:0000256" key="2">
    <source>
        <dbReference type="ARBA" id="ARBA00009634"/>
    </source>
</evidence>
<dbReference type="InterPro" id="IPR026906">
    <property type="entry name" value="LRR_5"/>
</dbReference>
<name>A0A3B4B2C3_9GOBI</name>
<dbReference type="FunFam" id="3.40.50.10140:FF:000001">
    <property type="entry name" value="Toll-like receptor 2"/>
    <property type="match status" value="1"/>
</dbReference>
<dbReference type="Pfam" id="PF01582">
    <property type="entry name" value="TIR"/>
    <property type="match status" value="1"/>
</dbReference>
<keyword evidence="4" id="KW-0433">Leucine-rich repeat</keyword>
<evidence type="ECO:0000256" key="5">
    <source>
        <dbReference type="ARBA" id="ARBA00022692"/>
    </source>
</evidence>
<keyword evidence="17" id="KW-1185">Reference proteome</keyword>
<dbReference type="Gene3D" id="3.80.10.10">
    <property type="entry name" value="Ribonuclease Inhibitor"/>
    <property type="match status" value="4"/>
</dbReference>
<keyword evidence="8" id="KW-0391">Immunity</keyword>
<comment type="similarity">
    <text evidence="2">Belongs to the Toll-like receptor family.</text>
</comment>
<dbReference type="Gene3D" id="3.40.50.10140">
    <property type="entry name" value="Toll/interleukin-1 receptor homology (TIR) domain"/>
    <property type="match status" value="1"/>
</dbReference>
<keyword evidence="11" id="KW-0675">Receptor</keyword>
<dbReference type="SMART" id="SM00255">
    <property type="entry name" value="TIR"/>
    <property type="match status" value="1"/>
</dbReference>
<reference evidence="16" key="1">
    <citation type="submission" date="2025-08" db="UniProtKB">
        <authorList>
            <consortium name="Ensembl"/>
        </authorList>
    </citation>
    <scope>IDENTIFICATION</scope>
</reference>
<dbReference type="PANTHER" id="PTHR24365">
    <property type="entry name" value="TOLL-LIKE RECEPTOR"/>
    <property type="match status" value="1"/>
</dbReference>
<dbReference type="AlphaFoldDB" id="A0A3B4B2C3"/>
<evidence type="ECO:0000313" key="16">
    <source>
        <dbReference type="Ensembl" id="ENSPMGP00000022814.1"/>
    </source>
</evidence>
<dbReference type="SUPFAM" id="SSF52200">
    <property type="entry name" value="Toll/Interleukin receptor TIR domain"/>
    <property type="match status" value="1"/>
</dbReference>
<dbReference type="PRINTS" id="PR01537">
    <property type="entry name" value="INTRLKN1R1F"/>
</dbReference>
<dbReference type="InterPro" id="IPR000483">
    <property type="entry name" value="Cys-rich_flank_reg_C"/>
</dbReference>
<evidence type="ECO:0000256" key="3">
    <source>
        <dbReference type="ARBA" id="ARBA00022588"/>
    </source>
</evidence>
<dbReference type="GO" id="GO:0006954">
    <property type="term" value="P:inflammatory response"/>
    <property type="evidence" value="ECO:0007669"/>
    <property type="project" value="UniProtKB-KW"/>
</dbReference>
<dbReference type="PROSITE" id="PS50104">
    <property type="entry name" value="TIR"/>
    <property type="match status" value="1"/>
</dbReference>
<evidence type="ECO:0000256" key="6">
    <source>
        <dbReference type="ARBA" id="ARBA00022729"/>
    </source>
</evidence>
<dbReference type="InterPro" id="IPR001611">
    <property type="entry name" value="Leu-rich_rpt"/>
</dbReference>
<feature type="domain" description="TIR" evidence="15">
    <location>
        <begin position="830"/>
        <end position="971"/>
    </location>
</feature>
<evidence type="ECO:0000256" key="11">
    <source>
        <dbReference type="ARBA" id="ARBA00023170"/>
    </source>
</evidence>
<dbReference type="FunFam" id="3.80.10.10:FF:001164">
    <property type="entry name" value="GH01279p"/>
    <property type="match status" value="1"/>
</dbReference>